<gene>
    <name evidence="3" type="ORF">F9L07_12725</name>
</gene>
<dbReference type="InterPro" id="IPR032710">
    <property type="entry name" value="NTF2-like_dom_sf"/>
</dbReference>
<evidence type="ECO:0000313" key="3">
    <source>
        <dbReference type="EMBL" id="KAB2812611.1"/>
    </source>
</evidence>
<dbReference type="AlphaFoldDB" id="A0A7J5E2Z0"/>
<dbReference type="Gene3D" id="3.10.450.50">
    <property type="match status" value="1"/>
</dbReference>
<keyword evidence="2" id="KW-0560">Oxidoreductase</keyword>
<dbReference type="CDD" id="cd00667">
    <property type="entry name" value="ring_hydroxylating_dioxygenases_beta"/>
    <property type="match status" value="1"/>
</dbReference>
<protein>
    <submittedName>
        <fullName evidence="3">Aromatic-ring-hydroxylating dioxygenase subunit beta</fullName>
    </submittedName>
</protein>
<keyword evidence="3" id="KW-0223">Dioxygenase</keyword>
<comment type="similarity">
    <text evidence="1">Belongs to the bacterial ring-hydroxylating dioxygenase beta subunit family.</text>
</comment>
<proteinExistence type="inferred from homology"/>
<dbReference type="GO" id="GO:0019380">
    <property type="term" value="P:3-phenylpropionate catabolic process"/>
    <property type="evidence" value="ECO:0007669"/>
    <property type="project" value="TreeGrafter"/>
</dbReference>
<evidence type="ECO:0000256" key="2">
    <source>
        <dbReference type="ARBA" id="ARBA00023002"/>
    </source>
</evidence>
<dbReference type="EMBL" id="WBVM01000001">
    <property type="protein sequence ID" value="KAB2812611.1"/>
    <property type="molecule type" value="Genomic_DNA"/>
</dbReference>
<evidence type="ECO:0000313" key="4">
    <source>
        <dbReference type="Proteomes" id="UP000449906"/>
    </source>
</evidence>
<dbReference type="Proteomes" id="UP000449906">
    <property type="component" value="Unassembled WGS sequence"/>
</dbReference>
<dbReference type="SUPFAM" id="SSF54427">
    <property type="entry name" value="NTF2-like"/>
    <property type="match status" value="1"/>
</dbReference>
<dbReference type="PANTHER" id="PTHR41534:SF2">
    <property type="entry name" value="3-PHENYLPROPIONATE_CINNAMIC ACID DIOXYGENASE SUBUNIT BETA"/>
    <property type="match status" value="1"/>
</dbReference>
<dbReference type="InterPro" id="IPR000391">
    <property type="entry name" value="Rng_hydr_dOase-bsu"/>
</dbReference>
<accession>A0A7J5E2Z0</accession>
<comment type="caution">
    <text evidence="3">The sequence shown here is derived from an EMBL/GenBank/DDBJ whole genome shotgun (WGS) entry which is preliminary data.</text>
</comment>
<sequence>MTQADVRGSIEVAGRTITRGEVEDFLYEEADILDAWNYDGWFALFEEGARYEVPTTDYRGWSLHTGGSFVDDDYDLIKARVKRLKSRKAHAENPHSRTHRLVSNVRLFPGEEDGTLRIRASFVVHRARDGQFDTYVGWYEHVVVPTDEGLKYRLRRTILGHEALPVGARLSFIL</sequence>
<dbReference type="GO" id="GO:0051213">
    <property type="term" value="F:dioxygenase activity"/>
    <property type="evidence" value="ECO:0007669"/>
    <property type="project" value="UniProtKB-KW"/>
</dbReference>
<name>A0A7J5E2Z0_NOCSI</name>
<dbReference type="PANTHER" id="PTHR41534">
    <property type="entry name" value="BLR3401 PROTEIN"/>
    <property type="match status" value="1"/>
</dbReference>
<dbReference type="RefSeq" id="WP_151579951.1">
    <property type="nucleotide sequence ID" value="NZ_CP170555.1"/>
</dbReference>
<organism evidence="3 4">
    <name type="scientific">Nocardioides simplex</name>
    <name type="common">Arthrobacter simplex</name>
    <dbReference type="NCBI Taxonomy" id="2045"/>
    <lineage>
        <taxon>Bacteria</taxon>
        <taxon>Bacillati</taxon>
        <taxon>Actinomycetota</taxon>
        <taxon>Actinomycetes</taxon>
        <taxon>Propionibacteriales</taxon>
        <taxon>Nocardioidaceae</taxon>
        <taxon>Pimelobacter</taxon>
    </lineage>
</organism>
<reference evidence="3 4" key="1">
    <citation type="submission" date="2019-09" db="EMBL/GenBank/DDBJ databases">
        <title>Pimelobacter sp. isolated from Paulinella.</title>
        <authorList>
            <person name="Jeong S.E."/>
        </authorList>
    </citation>
    <scope>NUCLEOTIDE SEQUENCE [LARGE SCALE GENOMIC DNA]</scope>
    <source>
        <strain evidence="3 4">Pch-N</strain>
    </source>
</reference>
<dbReference type="Pfam" id="PF00866">
    <property type="entry name" value="Ring_hydroxyl_B"/>
    <property type="match status" value="1"/>
</dbReference>
<evidence type="ECO:0000256" key="1">
    <source>
        <dbReference type="ARBA" id="ARBA00009570"/>
    </source>
</evidence>